<evidence type="ECO:0000313" key="4">
    <source>
        <dbReference type="Proteomes" id="UP001058626"/>
    </source>
</evidence>
<sequence length="336" mass="35062">MAKRINESDSEPDAAANPNSDPVTAPMRMPRITRRPGRAYTAVSVVLAAAAVFSTAIGCGPAATDKASGTTSPSAKATDSFAPAPPVINAPILTSAPAARLQPGSPIMVGEGTATMVCKAGFLIDYPDPNRADQRLPGFITAAQCSRGATHAPVSVMRAQDASQPPSRIQVGEITYAAPGTEQPAVTNEPWTIPTSPLAVFGSGRQDWALPVDAEINNQTATGATVQELVPARLSRASATWSNVDGDIVTGRVLDPVETPELKNLPTGIARVVLAADDANKPIEQWVLGSPVTVDIDNAIYNLGVIVGVDETRHWVVVDLINPLLTQLDARLITTA</sequence>
<gene>
    <name evidence="3" type="ORF">NJB1907Z4_C35930</name>
</gene>
<feature type="transmembrane region" description="Helical" evidence="2">
    <location>
        <begin position="37"/>
        <end position="57"/>
    </location>
</feature>
<evidence type="ECO:0000313" key="3">
    <source>
        <dbReference type="EMBL" id="BDN83378.1"/>
    </source>
</evidence>
<feature type="region of interest" description="Disordered" evidence="1">
    <location>
        <begin position="1"/>
        <end position="28"/>
    </location>
</feature>
<proteinExistence type="predicted"/>
<organism evidence="3 4">
    <name type="scientific">Mycobacterium pseudoshottsii</name>
    <dbReference type="NCBI Taxonomy" id="265949"/>
    <lineage>
        <taxon>Bacteria</taxon>
        <taxon>Bacillati</taxon>
        <taxon>Actinomycetota</taxon>
        <taxon>Actinomycetes</taxon>
        <taxon>Mycobacteriales</taxon>
        <taxon>Mycobacteriaceae</taxon>
        <taxon>Mycobacterium</taxon>
        <taxon>Mycobacterium ulcerans group</taxon>
    </lineage>
</organism>
<dbReference type="EMBL" id="AP026367">
    <property type="protein sequence ID" value="BDN83378.1"/>
    <property type="molecule type" value="Genomic_DNA"/>
</dbReference>
<reference evidence="3" key="1">
    <citation type="submission" date="2022-06" db="EMBL/GenBank/DDBJ databases">
        <title>Complete genome sequence of Mycobacterium pseudoshottsii NJB1907-Z4.</title>
        <authorList>
            <person name="Komine T."/>
            <person name="Fukano H."/>
            <person name="Wada S."/>
        </authorList>
    </citation>
    <scope>NUCLEOTIDE SEQUENCE</scope>
    <source>
        <strain evidence="3">NJB1907-Z4</strain>
    </source>
</reference>
<protein>
    <submittedName>
        <fullName evidence="3">Uncharacterized protein</fullName>
    </submittedName>
</protein>
<accession>A0A9N7QLS3</accession>
<keyword evidence="4" id="KW-1185">Reference proteome</keyword>
<keyword evidence="2" id="KW-1133">Transmembrane helix</keyword>
<keyword evidence="2" id="KW-0472">Membrane</keyword>
<evidence type="ECO:0000256" key="1">
    <source>
        <dbReference type="SAM" id="MobiDB-lite"/>
    </source>
</evidence>
<evidence type="ECO:0000256" key="2">
    <source>
        <dbReference type="SAM" id="Phobius"/>
    </source>
</evidence>
<name>A0A9N7QLS3_9MYCO</name>
<dbReference type="Proteomes" id="UP001058626">
    <property type="component" value="Chromosome"/>
</dbReference>
<dbReference type="AlphaFoldDB" id="A0A9N7QLS3"/>
<keyword evidence="2" id="KW-0812">Transmembrane</keyword>